<accession>G2Y2E6</accession>
<dbReference type="AlphaFoldDB" id="G2Y2E6"/>
<evidence type="ECO:0000313" key="1">
    <source>
        <dbReference type="EMBL" id="CCD46836.1"/>
    </source>
</evidence>
<dbReference type="InParanoid" id="G2Y2E6"/>
<proteinExistence type="predicted"/>
<dbReference type="Proteomes" id="UP000008177">
    <property type="component" value="Unplaced contigs"/>
</dbReference>
<evidence type="ECO:0000313" key="2">
    <source>
        <dbReference type="Proteomes" id="UP000008177"/>
    </source>
</evidence>
<dbReference type="HOGENOM" id="CLU_2621739_0_0_1"/>
<sequence length="78" mass="8902">MWTNKAVLQTAQKHIETLIFDGSISDIKRGRTRFIASSCFKCVENLRFIGHRVMRQNSVEGLVLVLVHIDVMSDQVIT</sequence>
<dbReference type="EMBL" id="FQ790283">
    <property type="protein sequence ID" value="CCD46836.1"/>
    <property type="molecule type" value="Genomic_DNA"/>
</dbReference>
<protein>
    <submittedName>
        <fullName evidence="1">Uncharacterized protein</fullName>
    </submittedName>
</protein>
<organism evidence="1 2">
    <name type="scientific">Botryotinia fuckeliana (strain T4)</name>
    <name type="common">Noble rot fungus</name>
    <name type="synonym">Botrytis cinerea</name>
    <dbReference type="NCBI Taxonomy" id="999810"/>
    <lineage>
        <taxon>Eukaryota</taxon>
        <taxon>Fungi</taxon>
        <taxon>Dikarya</taxon>
        <taxon>Ascomycota</taxon>
        <taxon>Pezizomycotina</taxon>
        <taxon>Leotiomycetes</taxon>
        <taxon>Helotiales</taxon>
        <taxon>Sclerotiniaceae</taxon>
        <taxon>Botrytis</taxon>
    </lineage>
</organism>
<name>G2Y2E6_BOTF4</name>
<gene>
    <name evidence="1" type="ORF">BofuT4_uP115420.1</name>
</gene>
<reference evidence="2" key="1">
    <citation type="journal article" date="2011" name="PLoS Genet.">
        <title>Genomic analysis of the necrotrophic fungal pathogens Sclerotinia sclerotiorum and Botrytis cinerea.</title>
        <authorList>
            <person name="Amselem J."/>
            <person name="Cuomo C.A."/>
            <person name="van Kan J.A."/>
            <person name="Viaud M."/>
            <person name="Benito E.P."/>
            <person name="Couloux A."/>
            <person name="Coutinho P.M."/>
            <person name="de Vries R.P."/>
            <person name="Dyer P.S."/>
            <person name="Fillinger S."/>
            <person name="Fournier E."/>
            <person name="Gout L."/>
            <person name="Hahn M."/>
            <person name="Kohn L."/>
            <person name="Lapalu N."/>
            <person name="Plummer K.M."/>
            <person name="Pradier J.M."/>
            <person name="Quevillon E."/>
            <person name="Sharon A."/>
            <person name="Simon A."/>
            <person name="ten Have A."/>
            <person name="Tudzynski B."/>
            <person name="Tudzynski P."/>
            <person name="Wincker P."/>
            <person name="Andrew M."/>
            <person name="Anthouard V."/>
            <person name="Beever R.E."/>
            <person name="Beffa R."/>
            <person name="Benoit I."/>
            <person name="Bouzid O."/>
            <person name="Brault B."/>
            <person name="Chen Z."/>
            <person name="Choquer M."/>
            <person name="Collemare J."/>
            <person name="Cotton P."/>
            <person name="Danchin E.G."/>
            <person name="Da Silva C."/>
            <person name="Gautier A."/>
            <person name="Giraud C."/>
            <person name="Giraud T."/>
            <person name="Gonzalez C."/>
            <person name="Grossetete S."/>
            <person name="Guldener U."/>
            <person name="Henrissat B."/>
            <person name="Howlett B.J."/>
            <person name="Kodira C."/>
            <person name="Kretschmer M."/>
            <person name="Lappartient A."/>
            <person name="Leroch M."/>
            <person name="Levis C."/>
            <person name="Mauceli E."/>
            <person name="Neuveglise C."/>
            <person name="Oeser B."/>
            <person name="Pearson M."/>
            <person name="Poulain J."/>
            <person name="Poussereau N."/>
            <person name="Quesneville H."/>
            <person name="Rascle C."/>
            <person name="Schumacher J."/>
            <person name="Segurens B."/>
            <person name="Sexton A."/>
            <person name="Silva E."/>
            <person name="Sirven C."/>
            <person name="Soanes D.M."/>
            <person name="Talbot N.J."/>
            <person name="Templeton M."/>
            <person name="Yandava C."/>
            <person name="Yarden O."/>
            <person name="Zeng Q."/>
            <person name="Rollins J.A."/>
            <person name="Lebrun M.H."/>
            <person name="Dickman M."/>
        </authorList>
    </citation>
    <scope>NUCLEOTIDE SEQUENCE [LARGE SCALE GENOMIC DNA]</scope>
    <source>
        <strain evidence="2">T4</strain>
    </source>
</reference>